<keyword evidence="8 11" id="KW-0238">DNA-binding</keyword>
<comment type="function">
    <text evidence="11">Acts as a transcriptional regulator. Probably redox-responsive. The apo- but not holo-form probably binds DNA.</text>
</comment>
<dbReference type="PANTHER" id="PTHR38839:SF4">
    <property type="entry name" value="TRANSCRIPTIONAL REGULATOR WHIB"/>
    <property type="match status" value="1"/>
</dbReference>
<protein>
    <recommendedName>
        <fullName evidence="11">Transcriptional regulator WhiB</fullName>
    </recommendedName>
</protein>
<keyword evidence="9 11" id="KW-1015">Disulfide bond</keyword>
<reference evidence="13 14" key="1">
    <citation type="submission" date="2024-06" db="EMBL/GenBank/DDBJ databases">
        <title>The Natural Products Discovery Center: Release of the First 8490 Sequenced Strains for Exploring Actinobacteria Biosynthetic Diversity.</title>
        <authorList>
            <person name="Kalkreuter E."/>
            <person name="Kautsar S.A."/>
            <person name="Yang D."/>
            <person name="Bader C.D."/>
            <person name="Teijaro C.N."/>
            <person name="Fluegel L."/>
            <person name="Davis C.M."/>
            <person name="Simpson J.R."/>
            <person name="Lauterbach L."/>
            <person name="Steele A.D."/>
            <person name="Gui C."/>
            <person name="Meng S."/>
            <person name="Li G."/>
            <person name="Viehrig K."/>
            <person name="Ye F."/>
            <person name="Su P."/>
            <person name="Kiefer A.F."/>
            <person name="Nichols A."/>
            <person name="Cepeda A.J."/>
            <person name="Yan W."/>
            <person name="Fan B."/>
            <person name="Jiang Y."/>
            <person name="Adhikari A."/>
            <person name="Zheng C.-J."/>
            <person name="Schuster L."/>
            <person name="Cowan T.M."/>
            <person name="Smanski M.J."/>
            <person name="Chevrette M.G."/>
            <person name="De Carvalho L.P.S."/>
            <person name="Shen B."/>
        </authorList>
    </citation>
    <scope>NUCLEOTIDE SEQUENCE [LARGE SCALE GENOMIC DNA]</scope>
    <source>
        <strain evidence="13 14">NPDC045974</strain>
    </source>
</reference>
<accession>A0ABV3CIT8</accession>
<evidence type="ECO:0000256" key="5">
    <source>
        <dbReference type="ARBA" id="ARBA00023004"/>
    </source>
</evidence>
<feature type="binding site" evidence="11">
    <location>
        <position position="42"/>
    </location>
    <ligand>
        <name>[4Fe-4S] cluster</name>
        <dbReference type="ChEBI" id="CHEBI:49883"/>
    </ligand>
</feature>
<gene>
    <name evidence="11" type="primary">whiB</name>
    <name evidence="13" type="ORF">AB0A88_31855</name>
</gene>
<keyword evidence="3 11" id="KW-0004">4Fe-4S</keyword>
<keyword evidence="11" id="KW-0963">Cytoplasm</keyword>
<comment type="PTM">
    <text evidence="11">Upon Fe-S cluster removal intramolecular disulfide bonds are formed.</text>
</comment>
<evidence type="ECO:0000256" key="4">
    <source>
        <dbReference type="ARBA" id="ARBA00022723"/>
    </source>
</evidence>
<organism evidence="13 14">
    <name type="scientific">Streptomyces narbonensis</name>
    <dbReference type="NCBI Taxonomy" id="67333"/>
    <lineage>
        <taxon>Bacteria</taxon>
        <taxon>Bacillati</taxon>
        <taxon>Actinomycetota</taxon>
        <taxon>Actinomycetes</taxon>
        <taxon>Kitasatosporales</taxon>
        <taxon>Streptomycetaceae</taxon>
        <taxon>Streptomyces</taxon>
    </lineage>
</organism>
<keyword evidence="5 11" id="KW-0408">Iron</keyword>
<feature type="binding site" evidence="11">
    <location>
        <position position="39"/>
    </location>
    <ligand>
        <name>[4Fe-4S] cluster</name>
        <dbReference type="ChEBI" id="CHEBI:49883"/>
    </ligand>
</feature>
<comment type="caution">
    <text evidence="13">The sequence shown here is derived from an EMBL/GenBank/DDBJ whole genome shotgun (WGS) entry which is preliminary data.</text>
</comment>
<evidence type="ECO:0000256" key="8">
    <source>
        <dbReference type="ARBA" id="ARBA00023125"/>
    </source>
</evidence>
<evidence type="ECO:0000256" key="9">
    <source>
        <dbReference type="ARBA" id="ARBA00023157"/>
    </source>
</evidence>
<dbReference type="InterPro" id="IPR003482">
    <property type="entry name" value="Whib"/>
</dbReference>
<evidence type="ECO:0000313" key="13">
    <source>
        <dbReference type="EMBL" id="MEU7074697.1"/>
    </source>
</evidence>
<dbReference type="RefSeq" id="WP_358477269.1">
    <property type="nucleotide sequence ID" value="NZ_JBEZAE010000029.1"/>
</dbReference>
<comment type="cofactor">
    <cofactor evidence="11">
        <name>[4Fe-4S] cluster</name>
        <dbReference type="ChEBI" id="CHEBI:49883"/>
    </cofactor>
    <text evidence="11">Binds 1 [4Fe-4S] cluster per subunit. Following nitrosylation of the [4Fe-4S] cluster binds 1 [4Fe-8(NO)] cluster per subunit.</text>
</comment>
<name>A0ABV3CIT8_9ACTN</name>
<dbReference type="InterPro" id="IPR034768">
    <property type="entry name" value="4FE4S_WBL"/>
</dbReference>
<evidence type="ECO:0000256" key="3">
    <source>
        <dbReference type="ARBA" id="ARBA00022485"/>
    </source>
</evidence>
<dbReference type="Proteomes" id="UP001551329">
    <property type="component" value="Unassembled WGS sequence"/>
</dbReference>
<feature type="binding site" evidence="11">
    <location>
        <position position="16"/>
    </location>
    <ligand>
        <name>[4Fe-4S] cluster</name>
        <dbReference type="ChEBI" id="CHEBI:49883"/>
    </ligand>
</feature>
<sequence>MITLAVPLDISEQAICGQVDPELFFPEKGGSVKEPKEVCAVCPVRVQCLNWALTNDVRHGVWGGLSDRERTRLRRQAADAA</sequence>
<comment type="PTM">
    <text evidence="11">The Fe-S cluster can be nitrosylated by nitric oxide (NO).</text>
</comment>
<evidence type="ECO:0000313" key="14">
    <source>
        <dbReference type="Proteomes" id="UP001551329"/>
    </source>
</evidence>
<evidence type="ECO:0000259" key="12">
    <source>
        <dbReference type="PROSITE" id="PS51674"/>
    </source>
</evidence>
<evidence type="ECO:0000256" key="11">
    <source>
        <dbReference type="HAMAP-Rule" id="MF_01479"/>
    </source>
</evidence>
<keyword evidence="6 11" id="KW-0411">Iron-sulfur</keyword>
<feature type="binding site" evidence="11">
    <location>
        <position position="48"/>
    </location>
    <ligand>
        <name>[4Fe-4S] cluster</name>
        <dbReference type="ChEBI" id="CHEBI:49883"/>
    </ligand>
</feature>
<dbReference type="EMBL" id="JBEZAE010000029">
    <property type="protein sequence ID" value="MEU7074697.1"/>
    <property type="molecule type" value="Genomic_DNA"/>
</dbReference>
<evidence type="ECO:0000256" key="10">
    <source>
        <dbReference type="ARBA" id="ARBA00023163"/>
    </source>
</evidence>
<evidence type="ECO:0000256" key="2">
    <source>
        <dbReference type="ARBA" id="ARBA00006597"/>
    </source>
</evidence>
<comment type="subcellular location">
    <subcellularLocation>
        <location evidence="1 11">Cytoplasm</location>
    </subcellularLocation>
</comment>
<evidence type="ECO:0000256" key="6">
    <source>
        <dbReference type="ARBA" id="ARBA00023014"/>
    </source>
</evidence>
<evidence type="ECO:0000256" key="1">
    <source>
        <dbReference type="ARBA" id="ARBA00004496"/>
    </source>
</evidence>
<keyword evidence="4 11" id="KW-0479">Metal-binding</keyword>
<evidence type="ECO:0000256" key="7">
    <source>
        <dbReference type="ARBA" id="ARBA00023015"/>
    </source>
</evidence>
<dbReference type="PANTHER" id="PTHR38839">
    <property type="entry name" value="TRANSCRIPTIONAL REGULATOR WHID-RELATED"/>
    <property type="match status" value="1"/>
</dbReference>
<feature type="domain" description="4Fe-4S Wbl-type" evidence="12">
    <location>
        <begin position="15"/>
        <end position="72"/>
    </location>
</feature>
<keyword evidence="10 11" id="KW-0804">Transcription</keyword>
<keyword evidence="7 11" id="KW-0805">Transcription regulation</keyword>
<keyword evidence="14" id="KW-1185">Reference proteome</keyword>
<dbReference type="HAMAP" id="MF_01479">
    <property type="entry name" value="WhiB"/>
    <property type="match status" value="1"/>
</dbReference>
<proteinExistence type="inferred from homology"/>
<comment type="similarity">
    <text evidence="2 11">Belongs to the WhiB family.</text>
</comment>
<dbReference type="PROSITE" id="PS51674">
    <property type="entry name" value="4FE4S_WBL"/>
    <property type="match status" value="1"/>
</dbReference>
<dbReference type="Pfam" id="PF02467">
    <property type="entry name" value="Whib"/>
    <property type="match status" value="1"/>
</dbReference>